<dbReference type="GO" id="GO:0008270">
    <property type="term" value="F:zinc ion binding"/>
    <property type="evidence" value="ECO:0007669"/>
    <property type="project" value="TreeGrafter"/>
</dbReference>
<evidence type="ECO:0000256" key="4">
    <source>
        <dbReference type="ARBA" id="ARBA00022833"/>
    </source>
</evidence>
<evidence type="ECO:0000256" key="1">
    <source>
        <dbReference type="ARBA" id="ARBA00001947"/>
    </source>
</evidence>
<keyword evidence="3" id="KW-0378">Hydrolase</keyword>
<evidence type="ECO:0000313" key="7">
    <source>
        <dbReference type="Proteomes" id="UP000015354"/>
    </source>
</evidence>
<dbReference type="InterPro" id="IPR011059">
    <property type="entry name" value="Metal-dep_hydrolase_composite"/>
</dbReference>
<comment type="cofactor">
    <cofactor evidence="1">
        <name>Zn(2+)</name>
        <dbReference type="ChEBI" id="CHEBI:29105"/>
    </cofactor>
</comment>
<feature type="domain" description="Amidohydrolase-related" evidence="5">
    <location>
        <begin position="63"/>
        <end position="149"/>
    </location>
</feature>
<dbReference type="GO" id="GO:0006147">
    <property type="term" value="P:guanine catabolic process"/>
    <property type="evidence" value="ECO:0007669"/>
    <property type="project" value="UniProtKB-UniPathway"/>
</dbReference>
<dbReference type="Pfam" id="PF01979">
    <property type="entry name" value="Amidohydro_1"/>
    <property type="match status" value="1"/>
</dbReference>
<dbReference type="UniPathway" id="UPA00603">
    <property type="reaction ID" value="UER00660"/>
</dbReference>
<evidence type="ECO:0000256" key="2">
    <source>
        <dbReference type="ARBA" id="ARBA00022723"/>
    </source>
</evidence>
<sequence>MYFSDAVSAARGARPRAARRHRAPTVSGGPSASLFEVCRSAVSVARLLESGTDPLLARGQRAQRSAAQRVTPVEAFYVTTALGGEGLDLPVGRLEVGYRFDAMVVDTTVPHTNLHVFPEVDRPEDVFQKIVYGVHPVNIVRTYVDGRLVHERK</sequence>
<organism evidence="6 7">
    <name type="scientific">Strigomonas culicis</name>
    <dbReference type="NCBI Taxonomy" id="28005"/>
    <lineage>
        <taxon>Eukaryota</taxon>
        <taxon>Discoba</taxon>
        <taxon>Euglenozoa</taxon>
        <taxon>Kinetoplastea</taxon>
        <taxon>Metakinetoplastina</taxon>
        <taxon>Trypanosomatida</taxon>
        <taxon>Trypanosomatidae</taxon>
        <taxon>Strigomonadinae</taxon>
        <taxon>Strigomonas</taxon>
    </lineage>
</organism>
<accession>S9V492</accession>
<name>S9V492_9TRYP</name>
<evidence type="ECO:0000256" key="3">
    <source>
        <dbReference type="ARBA" id="ARBA00022801"/>
    </source>
</evidence>
<evidence type="ECO:0000313" key="6">
    <source>
        <dbReference type="EMBL" id="EPY17670.1"/>
    </source>
</evidence>
<protein>
    <recommendedName>
        <fullName evidence="5">Amidohydrolase-related domain-containing protein</fullName>
    </recommendedName>
</protein>
<evidence type="ECO:0000259" key="5">
    <source>
        <dbReference type="Pfam" id="PF01979"/>
    </source>
</evidence>
<dbReference type="InterPro" id="IPR051607">
    <property type="entry name" value="Metallo-dep_hydrolases"/>
</dbReference>
<comment type="caution">
    <text evidence="6">The sequence shown here is derived from an EMBL/GenBank/DDBJ whole genome shotgun (WGS) entry which is preliminary data.</text>
</comment>
<dbReference type="PANTHER" id="PTHR11271">
    <property type="entry name" value="GUANINE DEAMINASE"/>
    <property type="match status" value="1"/>
</dbReference>
<dbReference type="GO" id="GO:0008892">
    <property type="term" value="F:guanine deaminase activity"/>
    <property type="evidence" value="ECO:0007669"/>
    <property type="project" value="TreeGrafter"/>
</dbReference>
<proteinExistence type="predicted"/>
<dbReference type="OrthoDB" id="194468at2759"/>
<gene>
    <name evidence="6" type="ORF">STCU_10473</name>
</gene>
<keyword evidence="4" id="KW-0862">Zinc</keyword>
<dbReference type="Gene3D" id="3.20.20.140">
    <property type="entry name" value="Metal-dependent hydrolases"/>
    <property type="match status" value="1"/>
</dbReference>
<dbReference type="InterPro" id="IPR006680">
    <property type="entry name" value="Amidohydro-rel"/>
</dbReference>
<keyword evidence="2" id="KW-0479">Metal-binding</keyword>
<dbReference type="SUPFAM" id="SSF51338">
    <property type="entry name" value="Composite domain of metallo-dependent hydrolases"/>
    <property type="match status" value="1"/>
</dbReference>
<dbReference type="Proteomes" id="UP000015354">
    <property type="component" value="Unassembled WGS sequence"/>
</dbReference>
<reference evidence="6 7" key="1">
    <citation type="journal article" date="2013" name="PLoS ONE">
        <title>Predicting the Proteins of Angomonas deanei, Strigomonas culicis and Their Respective Endosymbionts Reveals New Aspects of the Trypanosomatidae Family.</title>
        <authorList>
            <person name="Motta M.C."/>
            <person name="Martins A.C."/>
            <person name="de Souza S.S."/>
            <person name="Catta-Preta C.M."/>
            <person name="Silva R."/>
            <person name="Klein C.C."/>
            <person name="de Almeida L.G."/>
            <person name="de Lima Cunha O."/>
            <person name="Ciapina L.P."/>
            <person name="Brocchi M."/>
            <person name="Colabardini A.C."/>
            <person name="de Araujo Lima B."/>
            <person name="Machado C.R."/>
            <person name="de Almeida Soares C.M."/>
            <person name="Probst C.M."/>
            <person name="de Menezes C.B."/>
            <person name="Thompson C.E."/>
            <person name="Bartholomeu D.C."/>
            <person name="Gradia D.F."/>
            <person name="Pavoni D.P."/>
            <person name="Grisard E.C."/>
            <person name="Fantinatti-Garboggini F."/>
            <person name="Marchini F.K."/>
            <person name="Rodrigues-Luiz G.F."/>
            <person name="Wagner G."/>
            <person name="Goldman G.H."/>
            <person name="Fietto J.L."/>
            <person name="Elias M.C."/>
            <person name="Goldman M.H."/>
            <person name="Sagot M.F."/>
            <person name="Pereira M."/>
            <person name="Stoco P.H."/>
            <person name="de Mendonca-Neto R.P."/>
            <person name="Teixeira S.M."/>
            <person name="Maciel T.E."/>
            <person name="de Oliveira Mendes T.A."/>
            <person name="Urmenyi T.P."/>
            <person name="de Souza W."/>
            <person name="Schenkman S."/>
            <person name="de Vasconcelos A.T."/>
        </authorList>
    </citation>
    <scope>NUCLEOTIDE SEQUENCE [LARGE SCALE GENOMIC DNA]</scope>
</reference>
<dbReference type="PANTHER" id="PTHR11271:SF6">
    <property type="entry name" value="GUANINE DEAMINASE"/>
    <property type="match status" value="1"/>
</dbReference>
<dbReference type="EMBL" id="ATMH01010360">
    <property type="protein sequence ID" value="EPY17670.1"/>
    <property type="molecule type" value="Genomic_DNA"/>
</dbReference>
<keyword evidence="7" id="KW-1185">Reference proteome</keyword>
<dbReference type="Gene3D" id="2.30.40.10">
    <property type="entry name" value="Urease, subunit C, domain 1"/>
    <property type="match status" value="1"/>
</dbReference>
<dbReference type="AlphaFoldDB" id="S9V492"/>
<dbReference type="GO" id="GO:0005829">
    <property type="term" value="C:cytosol"/>
    <property type="evidence" value="ECO:0007669"/>
    <property type="project" value="TreeGrafter"/>
</dbReference>